<accession>A0ABM7XEW1</accession>
<keyword evidence="3" id="KW-0732">Signal</keyword>
<reference evidence="5" key="1">
    <citation type="journal article" date="2022" name="Int. J. Syst. Evol. Microbiol.">
        <title>Anaeromyxobacter oryzae sp. nov., Anaeromyxobacter diazotrophicus sp. nov. and Anaeromyxobacter paludicola sp. nov., isolated from paddy soils.</title>
        <authorList>
            <person name="Itoh H."/>
            <person name="Xu Z."/>
            <person name="Mise K."/>
            <person name="Masuda Y."/>
            <person name="Ushijima N."/>
            <person name="Hayakawa C."/>
            <person name="Shiratori Y."/>
            <person name="Senoo K."/>
        </authorList>
    </citation>
    <scope>NUCLEOTIDE SEQUENCE [LARGE SCALE GENOMIC DNA]</scope>
    <source>
        <strain evidence="5">Red630</strain>
    </source>
</reference>
<feature type="chain" id="PRO_5045743165" description="Tetratricopeptide repeat protein" evidence="3">
    <location>
        <begin position="21"/>
        <end position="1109"/>
    </location>
</feature>
<protein>
    <recommendedName>
        <fullName evidence="6">Tetratricopeptide repeat protein</fullName>
    </recommendedName>
</protein>
<keyword evidence="1" id="KW-0802">TPR repeat</keyword>
<dbReference type="PROSITE" id="PS50005">
    <property type="entry name" value="TPR"/>
    <property type="match status" value="2"/>
</dbReference>
<feature type="region of interest" description="Disordered" evidence="2">
    <location>
        <begin position="1090"/>
        <end position="1109"/>
    </location>
</feature>
<feature type="compositionally biased region" description="Low complexity" evidence="2">
    <location>
        <begin position="17"/>
        <end position="43"/>
    </location>
</feature>
<evidence type="ECO:0000256" key="2">
    <source>
        <dbReference type="SAM" id="MobiDB-lite"/>
    </source>
</evidence>
<dbReference type="InterPro" id="IPR019734">
    <property type="entry name" value="TPR_rpt"/>
</dbReference>
<dbReference type="SUPFAM" id="SSF48452">
    <property type="entry name" value="TPR-like"/>
    <property type="match status" value="3"/>
</dbReference>
<dbReference type="EMBL" id="AP025592">
    <property type="protein sequence ID" value="BDG10429.1"/>
    <property type="molecule type" value="Genomic_DNA"/>
</dbReference>
<proteinExistence type="predicted"/>
<feature type="repeat" description="TPR" evidence="1">
    <location>
        <begin position="351"/>
        <end position="384"/>
    </location>
</feature>
<sequence>MIPAALALAALLAAAPAAGAAQPPAPATPATGAAASPRPGAGPVTQAELDAAVAAVRRAEAEPGPSPAEPQDPAAKARAERRRAVAEGYERTLRELELQERKERQEAIAEFEEFLARHPSDPAFTPDAMFRLAELYYEASNDAYAQAVEQWREESRRPGAEGRELPEPQKDFARSIGLYQRLITGFPSYRFNHGIHYLLGYCLGEMGQGEEAQRVYAELVVRFPKSPFVPEAWVRMGDWHFDGTRRDSLARAAAAFGHLYEFPTHPLYARAVYKLGWTFYRLDDYPRAVEAFSRLLDFYAAEGRKAGKPAGGDLWPEAVQYVALCFSDERWGGVERARAFFEKLGGRPYEAEVYARLGEFYFEETRYPAAAAAWRASIDEDPLAAGAPGVHTRIVQAWVRARDPDKEVAEREAWLAAWDEPGAWWKRHGKDPALSKEVRDQVQKSLARVGAFHHGRAQALKAAGRGADAVGEYQRAARAYGDFVRRFPQDPSAYELAYALADCLFEAGEPARAAKVYAQVRDDPSDARFRADAALGAVVAWEAEARRLEKAGQLAPVRVLLSKDRKAGEAPRAAPLAPARAALVRESDALLAKVPEHPKAPAIAYRAGELAYAHDDFPEARRRLEAVVARWPRAEVAGYAANLLVELELAGGDWAAVEATAARLQQTETARAAPALERSLQKFKLGGRFNRAMQLMEQKRPDEAAQLFLALVAEDPKHEHADKALWNAAACFEQARRFESALRLHERIPVEYPGSFYADESLFRVAWTAENAYDFDKAVANYLRLVDEYPRSRQRKDALYNAARSLENLQRYDEAARAFARYAALYPDAEDAARTQFHAALVYEKTREWRREVEALQAFQRRFAGGREHELIVQSHLKVALAWRALGEEAKARETYGAAVAEFARRKLDPATHLLGAAAAAEARFRLAEHEFERWDRIALPATANPKKLQKSLEAKLSEMKRLAPLYNEVKKYRRPDWTLAAFYRQAFLLERLAQTLYEAPVPPELKEPGQEEYLAAYQDQLAQFAQPYEDQAVAVYVQAIQAARELHVKNEWTRRISESLARYRPKEYPILKDAKGRMVPQDLSPLALAGAAAGRESPGAGARTNEER</sequence>
<name>A0ABM7XEW1_9BACT</name>
<dbReference type="InterPro" id="IPR011990">
    <property type="entry name" value="TPR-like_helical_dom_sf"/>
</dbReference>
<dbReference type="Gene3D" id="1.25.40.10">
    <property type="entry name" value="Tetratricopeptide repeat domain"/>
    <property type="match status" value="6"/>
</dbReference>
<evidence type="ECO:0000256" key="1">
    <source>
        <dbReference type="PROSITE-ProRule" id="PRU00339"/>
    </source>
</evidence>
<keyword evidence="5" id="KW-1185">Reference proteome</keyword>
<feature type="region of interest" description="Disordered" evidence="2">
    <location>
        <begin position="17"/>
        <end position="83"/>
    </location>
</feature>
<evidence type="ECO:0000313" key="5">
    <source>
        <dbReference type="Proteomes" id="UP001162734"/>
    </source>
</evidence>
<dbReference type="Pfam" id="PF13432">
    <property type="entry name" value="TPR_16"/>
    <property type="match status" value="2"/>
</dbReference>
<dbReference type="PANTHER" id="PTHR12558">
    <property type="entry name" value="CELL DIVISION CYCLE 16,23,27"/>
    <property type="match status" value="1"/>
</dbReference>
<feature type="repeat" description="TPR" evidence="1">
    <location>
        <begin position="269"/>
        <end position="302"/>
    </location>
</feature>
<gene>
    <name evidence="4" type="ORF">AMPC_35420</name>
</gene>
<dbReference type="Proteomes" id="UP001162734">
    <property type="component" value="Chromosome"/>
</dbReference>
<organism evidence="4 5">
    <name type="scientific">Anaeromyxobacter paludicola</name>
    <dbReference type="NCBI Taxonomy" id="2918171"/>
    <lineage>
        <taxon>Bacteria</taxon>
        <taxon>Pseudomonadati</taxon>
        <taxon>Myxococcota</taxon>
        <taxon>Myxococcia</taxon>
        <taxon>Myxococcales</taxon>
        <taxon>Cystobacterineae</taxon>
        <taxon>Anaeromyxobacteraceae</taxon>
        <taxon>Anaeromyxobacter</taxon>
    </lineage>
</organism>
<dbReference type="Pfam" id="PF13174">
    <property type="entry name" value="TPR_6"/>
    <property type="match status" value="4"/>
</dbReference>
<dbReference type="PANTHER" id="PTHR12558:SF13">
    <property type="entry name" value="CELL DIVISION CYCLE PROTEIN 27 HOMOLOG"/>
    <property type="match status" value="1"/>
</dbReference>
<evidence type="ECO:0000256" key="3">
    <source>
        <dbReference type="SAM" id="SignalP"/>
    </source>
</evidence>
<evidence type="ECO:0000313" key="4">
    <source>
        <dbReference type="EMBL" id="BDG10429.1"/>
    </source>
</evidence>
<dbReference type="SMART" id="SM00028">
    <property type="entry name" value="TPR"/>
    <property type="match status" value="8"/>
</dbReference>
<feature type="signal peptide" evidence="3">
    <location>
        <begin position="1"/>
        <end position="20"/>
    </location>
</feature>
<dbReference type="RefSeq" id="WP_248342914.1">
    <property type="nucleotide sequence ID" value="NZ_AP025592.1"/>
</dbReference>
<evidence type="ECO:0008006" key="6">
    <source>
        <dbReference type="Google" id="ProtNLM"/>
    </source>
</evidence>